<protein>
    <submittedName>
        <fullName evidence="2">60S ribosomal protein L29-like</fullName>
    </submittedName>
</protein>
<sequence length="112" mass="12424">MKKPPSRPYESLKGMDPKSLRNMCFTQKHKRGLRKMQANSTKAIGAPTEAIKEPKDIKAKIPMGINRKVSRLAYMVYSKLGKGLRLCRPKAQSKADASTPTQAPRGTQAPTK</sequence>
<organism evidence="1 2">
    <name type="scientific">Echinops telfairi</name>
    <name type="common">Lesser hedgehog tenrec</name>
    <dbReference type="NCBI Taxonomy" id="9371"/>
    <lineage>
        <taxon>Eukaryota</taxon>
        <taxon>Metazoa</taxon>
        <taxon>Chordata</taxon>
        <taxon>Craniata</taxon>
        <taxon>Vertebrata</taxon>
        <taxon>Euteleostomi</taxon>
        <taxon>Mammalia</taxon>
        <taxon>Eutheria</taxon>
        <taxon>Afrotheria</taxon>
        <taxon>Tenrecidae</taxon>
        <taxon>Tenrecinae</taxon>
        <taxon>Echinops</taxon>
    </lineage>
</organism>
<evidence type="ECO:0000313" key="2">
    <source>
        <dbReference type="RefSeq" id="XP_045142791.1"/>
    </source>
</evidence>
<evidence type="ECO:0000313" key="1">
    <source>
        <dbReference type="Proteomes" id="UP000694863"/>
    </source>
</evidence>
<gene>
    <name evidence="2" type="primary">LOC101655450</name>
</gene>
<proteinExistence type="predicted"/>
<reference evidence="2" key="1">
    <citation type="submission" date="2025-08" db="UniProtKB">
        <authorList>
            <consortium name="RefSeq"/>
        </authorList>
    </citation>
    <scope>IDENTIFICATION</scope>
</reference>
<name>A0AC55CTI0_ECHTE</name>
<accession>A0AC55CTI0</accession>
<keyword evidence="1" id="KW-1185">Reference proteome</keyword>
<dbReference type="RefSeq" id="XP_045142791.1">
    <property type="nucleotide sequence ID" value="XM_045286856.1"/>
</dbReference>
<dbReference type="Proteomes" id="UP000694863">
    <property type="component" value="Unplaced"/>
</dbReference>